<proteinExistence type="inferred from homology"/>
<dbReference type="SUPFAM" id="SSF54001">
    <property type="entry name" value="Cysteine proteinases"/>
    <property type="match status" value="1"/>
</dbReference>
<accession>A0AB38PGF1</accession>
<gene>
    <name evidence="4" type="ORF">FNL11_04945</name>
</gene>
<dbReference type="Proteomes" id="UP000316594">
    <property type="component" value="Unassembled WGS sequence"/>
</dbReference>
<evidence type="ECO:0000313" key="4">
    <source>
        <dbReference type="EMBL" id="TRL78069.1"/>
    </source>
</evidence>
<reference evidence="4 5" key="1">
    <citation type="submission" date="2019-07" db="EMBL/GenBank/DDBJ databases">
        <title>Genome Sequencing and Assembly of Staphylococcus haemolyticus SDA2.</title>
        <authorList>
            <person name="Emmons C.B."/>
            <person name="Park C."/>
            <person name="Sevigny J.L."/>
            <person name="Andam C."/>
        </authorList>
    </citation>
    <scope>NUCLEOTIDE SEQUENCE [LARGE SCALE GENOMIC DNA]</scope>
    <source>
        <strain evidence="4 5">SDA2</strain>
    </source>
</reference>
<dbReference type="GO" id="GO:0004040">
    <property type="term" value="F:amidase activity"/>
    <property type="evidence" value="ECO:0007669"/>
    <property type="project" value="InterPro"/>
</dbReference>
<feature type="region of interest" description="Disordered" evidence="2">
    <location>
        <begin position="86"/>
        <end position="126"/>
    </location>
</feature>
<dbReference type="Gene3D" id="1.10.530.10">
    <property type="match status" value="1"/>
</dbReference>
<feature type="domain" description="Peptidase C51" evidence="3">
    <location>
        <begin position="1"/>
        <end position="87"/>
    </location>
</feature>
<protein>
    <submittedName>
        <fullName evidence="4">CHAP domain-containing protein</fullName>
    </submittedName>
</protein>
<comment type="caution">
    <text evidence="4">The sequence shown here is derived from an EMBL/GenBank/DDBJ whole genome shotgun (WGS) entry which is preliminary data.</text>
</comment>
<dbReference type="EMBL" id="VJMP01000003">
    <property type="protein sequence ID" value="TRL78069.1"/>
    <property type="molecule type" value="Genomic_DNA"/>
</dbReference>
<dbReference type="InterPro" id="IPR002901">
    <property type="entry name" value="MGlyc_endo_b_GlcNAc-like_dom"/>
</dbReference>
<evidence type="ECO:0000313" key="5">
    <source>
        <dbReference type="Proteomes" id="UP000316594"/>
    </source>
</evidence>
<organism evidence="4 5">
    <name type="scientific">Staphylococcus haemolyticus</name>
    <dbReference type="NCBI Taxonomy" id="1283"/>
    <lineage>
        <taxon>Bacteria</taxon>
        <taxon>Bacillati</taxon>
        <taxon>Bacillota</taxon>
        <taxon>Bacilli</taxon>
        <taxon>Bacillales</taxon>
        <taxon>Staphylococcaceae</taxon>
        <taxon>Staphylococcus</taxon>
    </lineage>
</organism>
<dbReference type="InterPro" id="IPR007921">
    <property type="entry name" value="CHAP_dom"/>
</dbReference>
<dbReference type="Gene3D" id="3.90.1720.10">
    <property type="entry name" value="endopeptidase domain like (from Nostoc punctiforme)"/>
    <property type="match status" value="1"/>
</dbReference>
<dbReference type="PROSITE" id="PS50911">
    <property type="entry name" value="CHAP"/>
    <property type="match status" value="1"/>
</dbReference>
<evidence type="ECO:0000259" key="3">
    <source>
        <dbReference type="PROSITE" id="PS50911"/>
    </source>
</evidence>
<evidence type="ECO:0000256" key="1">
    <source>
        <dbReference type="ARBA" id="ARBA00006088"/>
    </source>
</evidence>
<comment type="similarity">
    <text evidence="1">In the N-terminal section; belongs to the N-acetylmuramoyl-L-alanine amidase 2 family.</text>
</comment>
<evidence type="ECO:0000256" key="2">
    <source>
        <dbReference type="SAM" id="MobiDB-lite"/>
    </source>
</evidence>
<dbReference type="InterPro" id="IPR038765">
    <property type="entry name" value="Papain-like_cys_pep_sf"/>
</dbReference>
<dbReference type="AlphaFoldDB" id="A0AB38PGF1"/>
<dbReference type="SMART" id="SM00047">
    <property type="entry name" value="LYZ2"/>
    <property type="match status" value="1"/>
</dbReference>
<feature type="region of interest" description="Disordered" evidence="2">
    <location>
        <begin position="329"/>
        <end position="358"/>
    </location>
</feature>
<dbReference type="Pfam" id="PF01832">
    <property type="entry name" value="Glucosaminidase"/>
    <property type="match status" value="1"/>
</dbReference>
<feature type="compositionally biased region" description="Basic and acidic residues" evidence="2">
    <location>
        <begin position="90"/>
        <end position="109"/>
    </location>
</feature>
<sequence>MAYRNQYPAGFKIYANTSKFVPKPGDIAVYTGGTYGHTNVVVGPSTTTHFTAVDQNWSPVSAAYGSRALLVKHSYSDGPGGVRYFVRPPYKAEPKKPKPKPTEPDKPKDNNTGTTPKPSDTEEAKEVKTILKDVKEIKFTIDDVETNFPAFIPHRIAKGKDRGRSPKKVLIRDAGTMCSVLDLYTTRRKYIRNAELPHYYIDRNYIWQPRYEQIEVPSAPDCLVIEVCGDYSDSKNDFILNEIHAMIYLIGRMKFHSIPMKQSSFIIESEYWRTILEHGAWNTVTKGQPSKKVEDKTIEALINLYQNREKLLNDIPSDKVSKRKIKVEVSKDDETTSTSNDKPKDTNTSTSKTTSVKKKQPTVTVVYSKYTYNNALNIQMARAPQVNYGSGWYNASRSATSAAMNNAKIWNNSKMRYQMLNLGKYQGIPVSKLNQILKGKGTLSGQGQAFADGCKKYNINEIYLIAHAFLESGYGTSNFASGRYGAYNYFGIGAYDSNPNYAMTLAKSYGWTTPAKAIIGGAKFVRRGYIDNGQQTLYRMRWNPQSPGTHQYATDINWCKHQANTIYNLYSQIGMKGEYFIRDRYKS</sequence>
<name>A0AB38PGF1_STAHA</name>